<accession>A0ACC2FT77</accession>
<organism evidence="1 2">
    <name type="scientific">Dallia pectoralis</name>
    <name type="common">Alaska blackfish</name>
    <dbReference type="NCBI Taxonomy" id="75939"/>
    <lineage>
        <taxon>Eukaryota</taxon>
        <taxon>Metazoa</taxon>
        <taxon>Chordata</taxon>
        <taxon>Craniata</taxon>
        <taxon>Vertebrata</taxon>
        <taxon>Euteleostomi</taxon>
        <taxon>Actinopterygii</taxon>
        <taxon>Neopterygii</taxon>
        <taxon>Teleostei</taxon>
        <taxon>Protacanthopterygii</taxon>
        <taxon>Esociformes</taxon>
        <taxon>Umbridae</taxon>
        <taxon>Dallia</taxon>
    </lineage>
</organism>
<gene>
    <name evidence="1" type="ORF">DPEC_G00250490</name>
</gene>
<dbReference type="EMBL" id="CM055749">
    <property type="protein sequence ID" value="KAJ7994536.1"/>
    <property type="molecule type" value="Genomic_DNA"/>
</dbReference>
<name>A0ACC2FT77_DALPE</name>
<reference evidence="1" key="1">
    <citation type="submission" date="2021-05" db="EMBL/GenBank/DDBJ databases">
        <authorList>
            <person name="Pan Q."/>
            <person name="Jouanno E."/>
            <person name="Zahm M."/>
            <person name="Klopp C."/>
            <person name="Cabau C."/>
            <person name="Louis A."/>
            <person name="Berthelot C."/>
            <person name="Parey E."/>
            <person name="Roest Crollius H."/>
            <person name="Montfort J."/>
            <person name="Robinson-Rechavi M."/>
            <person name="Bouchez O."/>
            <person name="Lampietro C."/>
            <person name="Lopez Roques C."/>
            <person name="Donnadieu C."/>
            <person name="Postlethwait J."/>
            <person name="Bobe J."/>
            <person name="Dillon D."/>
            <person name="Chandos A."/>
            <person name="von Hippel F."/>
            <person name="Guiguen Y."/>
        </authorList>
    </citation>
    <scope>NUCLEOTIDE SEQUENCE</scope>
    <source>
        <strain evidence="1">YG-Jan2019</strain>
    </source>
</reference>
<protein>
    <submittedName>
        <fullName evidence="1">Uncharacterized protein</fullName>
    </submittedName>
</protein>
<sequence length="642" mass="70234">MLMHSWMYTVDGVGQTIYQVPSTMLSRLQASSSPISPVLFLTVDGEPMRFFLRPGPTKVQLQPVIKAGGGLVCRAQEPGALLLAEPDEMVSVTGSAAHGYVSAQYIRDCVEKNQQLEVEDYLFKPVDPEVSILSRSLRKSGTTSGRMLYTAEEDADILKYVSEHAGEVRGNIFWQEMKKNGLTNHSWQSMKDRYRKYLKYRQPKTAASAPEEKQGNVSVNDTTPSPQSDSPQCFSDVIPKSTSDTPNTSPEAICSQVSPAKHLQLHRTSCPVNQTQRSTEGPRTEVRPVEHETATLPQPETERSMSGKTPPGPAWPDGTMTQWVPSKTIHRPSPGGEHPWPGCEQAVVPRSPKRARSHSEVAMVEVVLGKLTYLSPEAITSNATEGQLGMKRAKKRKLGILERAVREFEASDQSVDDDDDDDETPDLAESAAPLGPSSATPHDQESQTSATVPQSERGPPKTKKQHQSPGREKHTETQPEYQPPEARGPAATDTSIPVPENTGLQSSFATLGTPVPNAVPSTSGAPHLFLFEHESQQVEENESSQPFTQVQLDQAKQLLLSLIEDTKLGLVDITKALLKNSGDVSAALQDPLIVANLGGGAWQGPRWERHDDRLLLSGDLSELQKKFGEKGVARRLAFLDAE</sequence>
<keyword evidence="2" id="KW-1185">Reference proteome</keyword>
<comment type="caution">
    <text evidence="1">The sequence shown here is derived from an EMBL/GenBank/DDBJ whole genome shotgun (WGS) entry which is preliminary data.</text>
</comment>
<proteinExistence type="predicted"/>
<evidence type="ECO:0000313" key="1">
    <source>
        <dbReference type="EMBL" id="KAJ7994536.1"/>
    </source>
</evidence>
<dbReference type="Proteomes" id="UP001157502">
    <property type="component" value="Chromosome 22"/>
</dbReference>
<evidence type="ECO:0000313" key="2">
    <source>
        <dbReference type="Proteomes" id="UP001157502"/>
    </source>
</evidence>